<feature type="transmembrane region" description="Helical" evidence="1">
    <location>
        <begin position="37"/>
        <end position="58"/>
    </location>
</feature>
<evidence type="ECO:0000256" key="1">
    <source>
        <dbReference type="SAM" id="Phobius"/>
    </source>
</evidence>
<keyword evidence="3" id="KW-1185">Reference proteome</keyword>
<keyword evidence="1" id="KW-0812">Transmembrane</keyword>
<name>A0A9Q0YQ48_HOLLE</name>
<protein>
    <submittedName>
        <fullName evidence="2">Uncharacterized protein</fullName>
    </submittedName>
</protein>
<dbReference type="AlphaFoldDB" id="A0A9Q0YQ48"/>
<sequence length="107" mass="12617">MQGTCSLLSRLEITSRISLVITDTARKAADGSFKPSVWFNFSLWCFLSTSPSMIRAMLYLRIGINSDRMYYCFYFTFHLYMYVYIYNANSHLKGKLLYLLVHRAKKR</sequence>
<keyword evidence="1" id="KW-1133">Transmembrane helix</keyword>
<keyword evidence="1" id="KW-0472">Membrane</keyword>
<dbReference type="Proteomes" id="UP001152320">
    <property type="component" value="Chromosome 16"/>
</dbReference>
<dbReference type="EMBL" id="JAIZAY010000016">
    <property type="protein sequence ID" value="KAJ8026413.1"/>
    <property type="molecule type" value="Genomic_DNA"/>
</dbReference>
<feature type="transmembrane region" description="Helical" evidence="1">
    <location>
        <begin position="70"/>
        <end position="87"/>
    </location>
</feature>
<evidence type="ECO:0000313" key="3">
    <source>
        <dbReference type="Proteomes" id="UP001152320"/>
    </source>
</evidence>
<gene>
    <name evidence="2" type="ORF">HOLleu_31220</name>
</gene>
<comment type="caution">
    <text evidence="2">The sequence shown here is derived from an EMBL/GenBank/DDBJ whole genome shotgun (WGS) entry which is preliminary data.</text>
</comment>
<accession>A0A9Q0YQ48</accession>
<evidence type="ECO:0000313" key="2">
    <source>
        <dbReference type="EMBL" id="KAJ8026413.1"/>
    </source>
</evidence>
<reference evidence="2" key="1">
    <citation type="submission" date="2021-10" db="EMBL/GenBank/DDBJ databases">
        <title>Tropical sea cucumber genome reveals ecological adaptation and Cuvierian tubules defense mechanism.</title>
        <authorList>
            <person name="Chen T."/>
        </authorList>
    </citation>
    <scope>NUCLEOTIDE SEQUENCE</scope>
    <source>
        <strain evidence="2">Nanhai2018</strain>
        <tissue evidence="2">Muscle</tissue>
    </source>
</reference>
<organism evidence="2 3">
    <name type="scientific">Holothuria leucospilota</name>
    <name type="common">Black long sea cucumber</name>
    <name type="synonym">Mertensiothuria leucospilota</name>
    <dbReference type="NCBI Taxonomy" id="206669"/>
    <lineage>
        <taxon>Eukaryota</taxon>
        <taxon>Metazoa</taxon>
        <taxon>Echinodermata</taxon>
        <taxon>Eleutherozoa</taxon>
        <taxon>Echinozoa</taxon>
        <taxon>Holothuroidea</taxon>
        <taxon>Aspidochirotacea</taxon>
        <taxon>Aspidochirotida</taxon>
        <taxon>Holothuriidae</taxon>
        <taxon>Holothuria</taxon>
    </lineage>
</organism>
<proteinExistence type="predicted"/>